<protein>
    <submittedName>
        <fullName evidence="3">SUR7/PalI family-domain-containing protein</fullName>
    </submittedName>
</protein>
<dbReference type="InterPro" id="IPR009571">
    <property type="entry name" value="SUR7/Rim9-like_fungi"/>
</dbReference>
<keyword evidence="2" id="KW-0472">Membrane</keyword>
<accession>A0AAD7NJ46</accession>
<evidence type="ECO:0000313" key="3">
    <source>
        <dbReference type="EMBL" id="KAJ7762364.1"/>
    </source>
</evidence>
<feature type="transmembrane region" description="Helical" evidence="2">
    <location>
        <begin position="178"/>
        <end position="198"/>
    </location>
</feature>
<evidence type="ECO:0000256" key="2">
    <source>
        <dbReference type="SAM" id="Phobius"/>
    </source>
</evidence>
<keyword evidence="2" id="KW-1133">Transmembrane helix</keyword>
<reference evidence="3" key="1">
    <citation type="submission" date="2023-03" db="EMBL/GenBank/DDBJ databases">
        <title>Massive genome expansion in bonnet fungi (Mycena s.s.) driven by repeated elements and novel gene families across ecological guilds.</title>
        <authorList>
            <consortium name="Lawrence Berkeley National Laboratory"/>
            <person name="Harder C.B."/>
            <person name="Miyauchi S."/>
            <person name="Viragh M."/>
            <person name="Kuo A."/>
            <person name="Thoen E."/>
            <person name="Andreopoulos B."/>
            <person name="Lu D."/>
            <person name="Skrede I."/>
            <person name="Drula E."/>
            <person name="Henrissat B."/>
            <person name="Morin E."/>
            <person name="Kohler A."/>
            <person name="Barry K."/>
            <person name="LaButti K."/>
            <person name="Morin E."/>
            <person name="Salamov A."/>
            <person name="Lipzen A."/>
            <person name="Mereny Z."/>
            <person name="Hegedus B."/>
            <person name="Baldrian P."/>
            <person name="Stursova M."/>
            <person name="Weitz H."/>
            <person name="Taylor A."/>
            <person name="Grigoriev I.V."/>
            <person name="Nagy L.G."/>
            <person name="Martin F."/>
            <person name="Kauserud H."/>
        </authorList>
    </citation>
    <scope>NUCLEOTIDE SEQUENCE</scope>
    <source>
        <strain evidence="3">CBHHK188m</strain>
    </source>
</reference>
<dbReference type="AlphaFoldDB" id="A0AAD7NJ46"/>
<feature type="region of interest" description="Disordered" evidence="1">
    <location>
        <begin position="421"/>
        <end position="543"/>
    </location>
</feature>
<dbReference type="EMBL" id="JARJLG010000043">
    <property type="protein sequence ID" value="KAJ7762364.1"/>
    <property type="molecule type" value="Genomic_DNA"/>
</dbReference>
<feature type="compositionally biased region" description="Polar residues" evidence="1">
    <location>
        <begin position="490"/>
        <end position="503"/>
    </location>
</feature>
<keyword evidence="2" id="KW-0812">Transmembrane</keyword>
<name>A0AAD7NJ46_9AGAR</name>
<dbReference type="GO" id="GO:0032153">
    <property type="term" value="C:cell division site"/>
    <property type="evidence" value="ECO:0007669"/>
    <property type="project" value="TreeGrafter"/>
</dbReference>
<evidence type="ECO:0000256" key="1">
    <source>
        <dbReference type="SAM" id="MobiDB-lite"/>
    </source>
</evidence>
<feature type="compositionally biased region" description="Polar residues" evidence="1">
    <location>
        <begin position="312"/>
        <end position="328"/>
    </location>
</feature>
<dbReference type="Proteomes" id="UP001215280">
    <property type="component" value="Unassembled WGS sequence"/>
</dbReference>
<dbReference type="PANTHER" id="PTHR28013">
    <property type="entry name" value="PROTEIN DCV1-RELATED"/>
    <property type="match status" value="1"/>
</dbReference>
<feature type="compositionally biased region" description="Pro residues" evidence="1">
    <location>
        <begin position="364"/>
        <end position="375"/>
    </location>
</feature>
<feature type="transmembrane region" description="Helical" evidence="2">
    <location>
        <begin position="12"/>
        <end position="31"/>
    </location>
</feature>
<proteinExistence type="predicted"/>
<feature type="compositionally biased region" description="Low complexity" evidence="1">
    <location>
        <begin position="379"/>
        <end position="394"/>
    </location>
</feature>
<feature type="region of interest" description="Disordered" evidence="1">
    <location>
        <begin position="302"/>
        <end position="328"/>
    </location>
</feature>
<feature type="compositionally biased region" description="Low complexity" evidence="1">
    <location>
        <begin position="448"/>
        <end position="467"/>
    </location>
</feature>
<comment type="caution">
    <text evidence="3">The sequence shown here is derived from an EMBL/GenBank/DDBJ whole genome shotgun (WGS) entry which is preliminary data.</text>
</comment>
<organism evidence="3 4">
    <name type="scientific">Mycena maculata</name>
    <dbReference type="NCBI Taxonomy" id="230809"/>
    <lineage>
        <taxon>Eukaryota</taxon>
        <taxon>Fungi</taxon>
        <taxon>Dikarya</taxon>
        <taxon>Basidiomycota</taxon>
        <taxon>Agaricomycotina</taxon>
        <taxon>Agaricomycetes</taxon>
        <taxon>Agaricomycetidae</taxon>
        <taxon>Agaricales</taxon>
        <taxon>Marasmiineae</taxon>
        <taxon>Mycenaceae</taxon>
        <taxon>Mycena</taxon>
    </lineage>
</organism>
<dbReference type="Pfam" id="PF06687">
    <property type="entry name" value="SUR7"/>
    <property type="match status" value="1"/>
</dbReference>
<dbReference type="GO" id="GO:0035838">
    <property type="term" value="C:growing cell tip"/>
    <property type="evidence" value="ECO:0007669"/>
    <property type="project" value="TreeGrafter"/>
</dbReference>
<sequence>MGCIRPATPGFILTTLATALLAVVSFCVPYFKSVFFLKADIASSGVSGTITFGTLGYCVEIASNTTCSKPSVGYELDINSLVGDTLPIQIPNVVVKWLTYVLVLHIVALALAAGSALFGLLAHVREMAMTCCSTFVSGLAAAVALVAFIFDIAFFFLAKARINAVGTASIGNAIWLTLAAWILLFFSGCFYTLGRCCISNRSNRQKRGDQEDPPNAHDQMRLDAVKAEADRKARQKATEGGLPAFHENGPESQPLTTMAYDDGSGIYSDKPHTPAGYMQAPPGSRAVDQYYNNAGPSAGYNNANAAYPPTPQRQYAPSTYAPSTYSYNAPQHQQSAYPVYPAQQYNSIPPLQHPEPQHSMSLPPQQPYHTTPPPQRVLSPPQQQYGVPQSSSPVQPQPNPYLEPNPYLGVAGHAARGTSYHSAVSHPAGEYSQYDPYDPDAQTRASEYYTPQGQSQYTQGQYSPQTQAEYSPHGARSGPPLETGGYFAAETQSHPQASGSTSPKGPRNHRQSLNVMNQDEESPPQYEVGGSEHIPVPGAWGKN</sequence>
<gene>
    <name evidence="3" type="ORF">DFH07DRAFT_1059571</name>
</gene>
<feature type="region of interest" description="Disordered" evidence="1">
    <location>
        <begin position="226"/>
        <end position="255"/>
    </location>
</feature>
<dbReference type="PANTHER" id="PTHR28013:SF4">
    <property type="entry name" value="MARVEL DOMAIN-CONTAINING PROTEIN"/>
    <property type="match status" value="1"/>
</dbReference>
<feature type="region of interest" description="Disordered" evidence="1">
    <location>
        <begin position="344"/>
        <end position="409"/>
    </location>
</feature>
<keyword evidence="4" id="KW-1185">Reference proteome</keyword>
<evidence type="ECO:0000313" key="4">
    <source>
        <dbReference type="Proteomes" id="UP001215280"/>
    </source>
</evidence>
<dbReference type="InterPro" id="IPR051380">
    <property type="entry name" value="pH-response_reg_palI/RIM9"/>
</dbReference>
<feature type="transmembrane region" description="Helical" evidence="2">
    <location>
        <begin position="97"/>
        <end position="122"/>
    </location>
</feature>
<feature type="transmembrane region" description="Helical" evidence="2">
    <location>
        <begin position="134"/>
        <end position="158"/>
    </location>
</feature>
<dbReference type="GO" id="GO:0005886">
    <property type="term" value="C:plasma membrane"/>
    <property type="evidence" value="ECO:0007669"/>
    <property type="project" value="InterPro"/>
</dbReference>